<protein>
    <submittedName>
        <fullName evidence="3">Amidase signature domain-containing protein</fullName>
    </submittedName>
</protein>
<accession>A0AA39YBT6</accession>
<gene>
    <name evidence="3" type="ORF">B0T16DRAFT_327057</name>
</gene>
<proteinExistence type="predicted"/>
<dbReference type="Pfam" id="PF01425">
    <property type="entry name" value="Amidase"/>
    <property type="match status" value="1"/>
</dbReference>
<feature type="domain" description="Amidase" evidence="2">
    <location>
        <begin position="11"/>
        <end position="284"/>
    </location>
</feature>
<feature type="non-terminal residue" evidence="3">
    <location>
        <position position="1"/>
    </location>
</feature>
<evidence type="ECO:0000259" key="2">
    <source>
        <dbReference type="Pfam" id="PF01425"/>
    </source>
</evidence>
<dbReference type="EMBL" id="JAULSV010000003">
    <property type="protein sequence ID" value="KAK0648612.1"/>
    <property type="molecule type" value="Genomic_DNA"/>
</dbReference>
<dbReference type="InterPro" id="IPR036928">
    <property type="entry name" value="AS_sf"/>
</dbReference>
<feature type="region of interest" description="Disordered" evidence="1">
    <location>
        <begin position="144"/>
        <end position="166"/>
    </location>
</feature>
<evidence type="ECO:0000256" key="1">
    <source>
        <dbReference type="SAM" id="MobiDB-lite"/>
    </source>
</evidence>
<dbReference type="InterPro" id="IPR023631">
    <property type="entry name" value="Amidase_dom"/>
</dbReference>
<dbReference type="SUPFAM" id="SSF75304">
    <property type="entry name" value="Amidase signature (AS) enzymes"/>
    <property type="match status" value="1"/>
</dbReference>
<dbReference type="Proteomes" id="UP001174936">
    <property type="component" value="Unassembled WGS sequence"/>
</dbReference>
<comment type="caution">
    <text evidence="3">The sequence shown here is derived from an EMBL/GenBank/DDBJ whole genome shotgun (WGS) entry which is preliminary data.</text>
</comment>
<evidence type="ECO:0000313" key="3">
    <source>
        <dbReference type="EMBL" id="KAK0648612.1"/>
    </source>
</evidence>
<organism evidence="3 4">
    <name type="scientific">Cercophora newfieldiana</name>
    <dbReference type="NCBI Taxonomy" id="92897"/>
    <lineage>
        <taxon>Eukaryota</taxon>
        <taxon>Fungi</taxon>
        <taxon>Dikarya</taxon>
        <taxon>Ascomycota</taxon>
        <taxon>Pezizomycotina</taxon>
        <taxon>Sordariomycetes</taxon>
        <taxon>Sordariomycetidae</taxon>
        <taxon>Sordariales</taxon>
        <taxon>Lasiosphaeriaceae</taxon>
        <taxon>Cercophora</taxon>
    </lineage>
</organism>
<dbReference type="PANTHER" id="PTHR42678:SF34">
    <property type="entry name" value="OS04G0183300 PROTEIN"/>
    <property type="match status" value="1"/>
</dbReference>
<dbReference type="Gene3D" id="3.90.1300.10">
    <property type="entry name" value="Amidase signature (AS) domain"/>
    <property type="match status" value="1"/>
</dbReference>
<keyword evidence="4" id="KW-1185">Reference proteome</keyword>
<name>A0AA39YBT6_9PEZI</name>
<reference evidence="3" key="1">
    <citation type="submission" date="2023-06" db="EMBL/GenBank/DDBJ databases">
        <title>Genome-scale phylogeny and comparative genomics of the fungal order Sordariales.</title>
        <authorList>
            <consortium name="Lawrence Berkeley National Laboratory"/>
            <person name="Hensen N."/>
            <person name="Bonometti L."/>
            <person name="Westerberg I."/>
            <person name="Brannstrom I.O."/>
            <person name="Guillou S."/>
            <person name="Cros-Aarteil S."/>
            <person name="Calhoun S."/>
            <person name="Haridas S."/>
            <person name="Kuo A."/>
            <person name="Mondo S."/>
            <person name="Pangilinan J."/>
            <person name="Riley R."/>
            <person name="Labutti K."/>
            <person name="Andreopoulos B."/>
            <person name="Lipzen A."/>
            <person name="Chen C."/>
            <person name="Yanf M."/>
            <person name="Daum C."/>
            <person name="Ng V."/>
            <person name="Clum A."/>
            <person name="Steindorff A."/>
            <person name="Ohm R."/>
            <person name="Martin F."/>
            <person name="Silar P."/>
            <person name="Natvig D."/>
            <person name="Lalanne C."/>
            <person name="Gautier V."/>
            <person name="Ament-Velasquez S.L."/>
            <person name="Kruys A."/>
            <person name="Hutchinson M.I."/>
            <person name="Powell A.J."/>
            <person name="Barry K."/>
            <person name="Miller A.N."/>
            <person name="Grigoriev I.V."/>
            <person name="Debuchy R."/>
            <person name="Gladieux P."/>
            <person name="Thoren M.H."/>
            <person name="Johannesson H."/>
        </authorList>
    </citation>
    <scope>NUCLEOTIDE SEQUENCE</scope>
    <source>
        <strain evidence="3">SMH2532-1</strain>
    </source>
</reference>
<dbReference type="AlphaFoldDB" id="A0AA39YBT6"/>
<evidence type="ECO:0000313" key="4">
    <source>
        <dbReference type="Proteomes" id="UP001174936"/>
    </source>
</evidence>
<sequence>QLQNGALTSVDIVNAYLAQIKRYNPKLNLVISLREHDELLADAQQRDEERKAGNIRSPFHGLPFLAKDNYATAPGLGLPTTVGSFALKDSKLHADAAATNALIAAGMILVGKCHLSVPCMTPLTQYRGNVGWSAFGGQGQSPWVEGGLKDGDPPRGPTAPGGSSTGSAHAVAAGFVPLSIGTETCGSLITPVGRAGVYTLKLTPGTANTEKICKITVEWDTIGGFAKTVEEVAILSNLLLKTKEPETGEVRQPLTSSLRKGFTGLRIGFVDPEKWTIEDDAREADLNFPGEIKSQLEWVMKSIKEAGGEVVYPVKIPAYETFFHEGQPLLYVITSISPMSTFSFSSLTTSQTPRSRFASTSRYPPWRVRP</sequence>
<dbReference type="PANTHER" id="PTHR42678">
    <property type="entry name" value="AMIDASE"/>
    <property type="match status" value="1"/>
</dbReference>